<dbReference type="InterPro" id="IPR009071">
    <property type="entry name" value="HMG_box_dom"/>
</dbReference>
<accession>A0A5B8IIH8</accession>
<name>A0A5B8IIH8_9VIRU</name>
<dbReference type="GO" id="GO:0003677">
    <property type="term" value="F:DNA binding"/>
    <property type="evidence" value="ECO:0007669"/>
    <property type="project" value="UniProtKB-UniRule"/>
</dbReference>
<dbReference type="Gene3D" id="1.10.30.10">
    <property type="entry name" value="High mobility group box domain"/>
    <property type="match status" value="1"/>
</dbReference>
<dbReference type="EMBL" id="MK250088">
    <property type="protein sequence ID" value="QDY52132.1"/>
    <property type="molecule type" value="Genomic_DNA"/>
</dbReference>
<evidence type="ECO:0000256" key="1">
    <source>
        <dbReference type="PROSITE-ProRule" id="PRU00267"/>
    </source>
</evidence>
<protein>
    <recommendedName>
        <fullName evidence="2">HMG box domain-containing protein</fullName>
    </recommendedName>
</protein>
<dbReference type="SUPFAM" id="SSF47095">
    <property type="entry name" value="HMG-box"/>
    <property type="match status" value="1"/>
</dbReference>
<gene>
    <name evidence="3" type="ORF">4_12</name>
</gene>
<sequence length="119" mass="14127">MVKISFNKEQIKYLNKLMNDRKQEFLDEVNNDSFEADEKSFKKLGDKLFNLDNLSKSNAKVGKKSSKKPRKKTGYMKWLWDVAMPSLKKEKKDLSQTEYFKLAGKKWSQMTDNDKKKYD</sequence>
<evidence type="ECO:0000313" key="3">
    <source>
        <dbReference type="EMBL" id="QDY52132.1"/>
    </source>
</evidence>
<feature type="DNA-binding region" description="HMG box" evidence="1">
    <location>
        <begin position="68"/>
        <end position="119"/>
    </location>
</feature>
<proteinExistence type="predicted"/>
<dbReference type="InterPro" id="IPR036910">
    <property type="entry name" value="HMG_box_dom_sf"/>
</dbReference>
<feature type="domain" description="HMG box" evidence="2">
    <location>
        <begin position="68"/>
        <end position="119"/>
    </location>
</feature>
<organism evidence="3">
    <name type="scientific">Mimiviridae sp. ChoanoV1</name>
    <dbReference type="NCBI Taxonomy" id="2596887"/>
    <lineage>
        <taxon>Viruses</taxon>
        <taxon>Varidnaviria</taxon>
        <taxon>Bamfordvirae</taxon>
        <taxon>Nucleocytoviricota</taxon>
        <taxon>Megaviricetes</taxon>
        <taxon>Imitervirales</taxon>
        <taxon>Schizomimiviridae</taxon>
    </lineage>
</organism>
<dbReference type="PROSITE" id="PS50118">
    <property type="entry name" value="HMG_BOX_2"/>
    <property type="match status" value="1"/>
</dbReference>
<keyword evidence="1" id="KW-0539">Nucleus</keyword>
<evidence type="ECO:0000259" key="2">
    <source>
        <dbReference type="PROSITE" id="PS50118"/>
    </source>
</evidence>
<reference evidence="3" key="1">
    <citation type="submission" date="2018-11" db="EMBL/GenBank/DDBJ databases">
        <title>A distinct lineage of giant viruses engineers rhodopsin photosystems in predatory marine eukaryotes.</title>
        <authorList>
            <person name="Needham D.M."/>
            <person name="Yoshizawa S."/>
            <person name="Hosaka T."/>
            <person name="Poirier C."/>
            <person name="Choi C.-J."/>
            <person name="Hehenberger E."/>
            <person name="Irwin N.A.T."/>
            <person name="Wilken S."/>
            <person name="Yung C.-M."/>
            <person name="Bachy C."/>
            <person name="Kurihara R."/>
            <person name="Nakajima Y."/>
            <person name="Kojima K."/>
            <person name="Kimura-Someya T."/>
            <person name="Leonard G."/>
            <person name="Malmstrom R.R."/>
            <person name="Mende D."/>
            <person name="Olson D.K."/>
            <person name="Sudo Y."/>
            <person name="Sudek S."/>
            <person name="Richards T.A."/>
            <person name="DeLong E.F."/>
            <person name="Keeling P.J."/>
            <person name="Santoro A.E."/>
            <person name="Shirouzu M."/>
            <person name="Iwasaki W."/>
            <person name="Worden A.Z."/>
        </authorList>
    </citation>
    <scope>NUCLEOTIDE SEQUENCE</scope>
</reference>
<keyword evidence="1" id="KW-0238">DNA-binding</keyword>